<dbReference type="AlphaFoldDB" id="A0A2V0RAD4"/>
<sequence length="82" mass="9165">MFGHAAATWYKAMLHEFVTGGAYTLDVRDSEAVQAGIAATYRVESPIQASNVLHDRRAYEEMWAPMSSAPRTEADKDEDSER</sequence>
<reference evidence="1" key="1">
    <citation type="submission" date="2017-04" db="EMBL/GenBank/DDBJ databases">
        <title>Unveiling RNA virosphere associated with marine microorganisms.</title>
        <authorList>
            <person name="Urayama S."/>
            <person name="Takaki Y."/>
            <person name="Nishi S."/>
            <person name="Yoshida Y."/>
            <person name="Deguchi S."/>
            <person name="Takai K."/>
            <person name="Nunoura T."/>
        </authorList>
    </citation>
    <scope>NUCLEOTIDE SEQUENCE</scope>
</reference>
<accession>A0A2V0RAD4</accession>
<name>A0A2V0RAD4_9ZZZZ</name>
<proteinExistence type="predicted"/>
<organism evidence="1">
    <name type="scientific">viral metagenome</name>
    <dbReference type="NCBI Taxonomy" id="1070528"/>
    <lineage>
        <taxon>unclassified sequences</taxon>
        <taxon>metagenomes</taxon>
        <taxon>organismal metagenomes</taxon>
    </lineage>
</organism>
<protein>
    <submittedName>
        <fullName evidence="1">Uncharacterized protein</fullName>
    </submittedName>
</protein>
<evidence type="ECO:0000313" key="1">
    <source>
        <dbReference type="EMBL" id="GBH22171.1"/>
    </source>
</evidence>
<comment type="caution">
    <text evidence="1">The sequence shown here is derived from an EMBL/GenBank/DDBJ whole genome shotgun (WGS) entry which is preliminary data.</text>
</comment>
<dbReference type="EMBL" id="BDQA01000727">
    <property type="protein sequence ID" value="GBH22171.1"/>
    <property type="molecule type" value="Genomic_RNA"/>
</dbReference>